<organism evidence="1 2">
    <name type="scientific">Bacillus cereus</name>
    <dbReference type="NCBI Taxonomy" id="1396"/>
    <lineage>
        <taxon>Bacteria</taxon>
        <taxon>Bacillati</taxon>
        <taxon>Bacillota</taxon>
        <taxon>Bacilli</taxon>
        <taxon>Bacillales</taxon>
        <taxon>Bacillaceae</taxon>
        <taxon>Bacillus</taxon>
        <taxon>Bacillus cereus group</taxon>
    </lineage>
</organism>
<accession>A0A9X7E8Z4</accession>
<dbReference type="EMBL" id="NUUR01000018">
    <property type="protein sequence ID" value="PHG83160.1"/>
    <property type="molecule type" value="Genomic_DNA"/>
</dbReference>
<protein>
    <submittedName>
        <fullName evidence="1">Uncharacterized protein</fullName>
    </submittedName>
</protein>
<name>A0A9X7E8Z4_BACCE</name>
<dbReference type="RefSeq" id="WP_016080981.1">
    <property type="nucleotide sequence ID" value="NZ_LABQ01000036.1"/>
</dbReference>
<proteinExistence type="predicted"/>
<sequence>MTKKQNDIEIKFKTDLGEADENVVDKWELMASRRALQNLKSLISPEQMKELLQGQLDESAKLIKEYLEKSNGEFKKCFVKVEVEGITATDYFKWQYGKMGKTITGTEEERRDIAKNVVFPAHPEHYIMLSSGVVETLGGLPTSASVVRLDKSPQFVLDEVNSDYPHKSYAGVQLEDGTIWGYGLSEFRDTATGAEMRLNIWWPAACSQIFFDDHARHFSVEYRNFLHMAVKEINEQKSQENN</sequence>
<dbReference type="Proteomes" id="UP000225135">
    <property type="component" value="Unassembled WGS sequence"/>
</dbReference>
<reference evidence="1 2" key="1">
    <citation type="submission" date="2017-09" db="EMBL/GenBank/DDBJ databases">
        <title>Large-scale bioinformatics analysis of Bacillus genomes uncovers conserved roles of natural products in bacterial physiology.</title>
        <authorList>
            <consortium name="Agbiome Team Llc"/>
            <person name="Bleich R.M."/>
            <person name="Grubbs K.J."/>
            <person name="Santa Maria K.C."/>
            <person name="Allen S.E."/>
            <person name="Farag S."/>
            <person name="Shank E.A."/>
            <person name="Bowers A."/>
        </authorList>
    </citation>
    <scope>NUCLEOTIDE SEQUENCE [LARGE SCALE GENOMIC DNA]</scope>
    <source>
        <strain evidence="1 2">AFS029792</strain>
    </source>
</reference>
<comment type="caution">
    <text evidence="1">The sequence shown here is derived from an EMBL/GenBank/DDBJ whole genome shotgun (WGS) entry which is preliminary data.</text>
</comment>
<dbReference type="AlphaFoldDB" id="A0A9X7E8Z4"/>
<gene>
    <name evidence="1" type="ORF">COI69_07470</name>
</gene>
<evidence type="ECO:0000313" key="1">
    <source>
        <dbReference type="EMBL" id="PHG83160.1"/>
    </source>
</evidence>
<evidence type="ECO:0000313" key="2">
    <source>
        <dbReference type="Proteomes" id="UP000225135"/>
    </source>
</evidence>